<name>A0A1G5SBH1_9PROT</name>
<evidence type="ECO:0000313" key="2">
    <source>
        <dbReference type="Proteomes" id="UP000198729"/>
    </source>
</evidence>
<protein>
    <submittedName>
        <fullName evidence="1">Uncharacterized protein</fullName>
    </submittedName>
</protein>
<dbReference type="OrthoDB" id="8607760at2"/>
<evidence type="ECO:0000313" key="1">
    <source>
        <dbReference type="EMBL" id="SCZ84554.1"/>
    </source>
</evidence>
<dbReference type="Pfam" id="PF26363">
    <property type="entry name" value="Phospholipase-like"/>
    <property type="match status" value="1"/>
</dbReference>
<sequence>MGLTLQIPILVILLMLLQACTHFVLEDCGRQVLGENEARIRSSHFRMVLDDESAAANRFLPFAAMSTLAYAEDKNCGNETPKVAVSERNRLEETLHARGWQENNDIEWIPACEDDTGLFYRVYTKESDDLMQVVIAFRGTWGIKDWFYGNLYWLTRYLPVENQYLSARINTQKIIDHFSKSDTAVQFYATGHSLGGGLAQHALYSHPNNILQAIAFDPSSATGFSEQSLKNQVFACECDLAELKGEARIYRVYDAYEILSNLRIFHKIFFDPERHIQEVRFPNKASHSMQELASYLSEKVKRNDAYEYTHPWYAGKGNHGDSGELCTVAFENAQRDSCGVKVETDQRDRCPQ</sequence>
<proteinExistence type="predicted"/>
<dbReference type="Proteomes" id="UP000198729">
    <property type="component" value="Unassembled WGS sequence"/>
</dbReference>
<dbReference type="Gene3D" id="3.40.50.1820">
    <property type="entry name" value="alpha/beta hydrolase"/>
    <property type="match status" value="1"/>
</dbReference>
<dbReference type="SUPFAM" id="SSF53474">
    <property type="entry name" value="alpha/beta-Hydrolases"/>
    <property type="match status" value="1"/>
</dbReference>
<accession>A0A1G5SBH1</accession>
<dbReference type="AlphaFoldDB" id="A0A1G5SBH1"/>
<dbReference type="STRING" id="51642.NSMM_210002"/>
<dbReference type="InterPro" id="IPR029058">
    <property type="entry name" value="AB_hydrolase_fold"/>
</dbReference>
<reference evidence="1 2" key="1">
    <citation type="submission" date="2016-10" db="EMBL/GenBank/DDBJ databases">
        <authorList>
            <person name="de Groot N.N."/>
        </authorList>
    </citation>
    <scope>NUCLEOTIDE SEQUENCE [LARGE SCALE GENOMIC DNA]</scope>
    <source>
        <strain evidence="1">1</strain>
    </source>
</reference>
<dbReference type="EMBL" id="FMWO01000027">
    <property type="protein sequence ID" value="SCZ84554.1"/>
    <property type="molecule type" value="Genomic_DNA"/>
</dbReference>
<keyword evidence="2" id="KW-1185">Reference proteome</keyword>
<gene>
    <name evidence="1" type="ORF">NSMM_210002</name>
</gene>
<organism evidence="1 2">
    <name type="scientific">Nitrosomonas mobilis</name>
    <dbReference type="NCBI Taxonomy" id="51642"/>
    <lineage>
        <taxon>Bacteria</taxon>
        <taxon>Pseudomonadati</taxon>
        <taxon>Pseudomonadota</taxon>
        <taxon>Betaproteobacteria</taxon>
        <taxon>Nitrosomonadales</taxon>
        <taxon>Nitrosomonadaceae</taxon>
        <taxon>Nitrosomonas</taxon>
    </lineage>
</organism>